<dbReference type="GO" id="GO:0016740">
    <property type="term" value="F:transferase activity"/>
    <property type="evidence" value="ECO:0007669"/>
    <property type="project" value="UniProtKB-KW"/>
</dbReference>
<feature type="compositionally biased region" description="Polar residues" evidence="1">
    <location>
        <begin position="219"/>
        <end position="229"/>
    </location>
</feature>
<dbReference type="SUPFAM" id="SSF53756">
    <property type="entry name" value="UDP-Glycosyltransferase/glycogen phosphorylase"/>
    <property type="match status" value="1"/>
</dbReference>
<dbReference type="EMBL" id="QGNW01001070">
    <property type="protein sequence ID" value="RVW56908.1"/>
    <property type="molecule type" value="Genomic_DNA"/>
</dbReference>
<feature type="region of interest" description="Disordered" evidence="1">
    <location>
        <begin position="208"/>
        <end position="229"/>
    </location>
</feature>
<name>A0A438FAD1_VITVI</name>
<organism evidence="2 3">
    <name type="scientific">Vitis vinifera</name>
    <name type="common">Grape</name>
    <dbReference type="NCBI Taxonomy" id="29760"/>
    <lineage>
        <taxon>Eukaryota</taxon>
        <taxon>Viridiplantae</taxon>
        <taxon>Streptophyta</taxon>
        <taxon>Embryophyta</taxon>
        <taxon>Tracheophyta</taxon>
        <taxon>Spermatophyta</taxon>
        <taxon>Magnoliopsida</taxon>
        <taxon>eudicotyledons</taxon>
        <taxon>Gunneridae</taxon>
        <taxon>Pentapetalae</taxon>
        <taxon>rosids</taxon>
        <taxon>Vitales</taxon>
        <taxon>Vitaceae</taxon>
        <taxon>Viteae</taxon>
        <taxon>Vitis</taxon>
    </lineage>
</organism>
<keyword evidence="2" id="KW-0808">Transferase</keyword>
<evidence type="ECO:0000313" key="2">
    <source>
        <dbReference type="EMBL" id="RVW56908.1"/>
    </source>
</evidence>
<evidence type="ECO:0000313" key="3">
    <source>
        <dbReference type="Proteomes" id="UP000288805"/>
    </source>
</evidence>
<gene>
    <name evidence="2" type="primary">UGT87A2_1</name>
    <name evidence="2" type="ORF">CK203_078502</name>
</gene>
<dbReference type="PANTHER" id="PTHR48045:SF22">
    <property type="entry name" value="UDP-GLUCURONOSYL_UDP-GLUCOSYLTRANSFERASE"/>
    <property type="match status" value="1"/>
</dbReference>
<comment type="caution">
    <text evidence="2">The sequence shown here is derived from an EMBL/GenBank/DDBJ whole genome shotgun (WGS) entry which is preliminary data.</text>
</comment>
<accession>A0A438FAD1</accession>
<dbReference type="Gene3D" id="3.40.50.2000">
    <property type="entry name" value="Glycogen Phosphorylase B"/>
    <property type="match status" value="2"/>
</dbReference>
<sequence>MFSFPIYPVGPVLPYFNIRDSSSVTTGSDNLNYFQWLDSQPCNSVLYVSFGSVYSVSSAQVDEIAAGLRDSGVRFLWVARGEASRGREVCGEMGLVVPWCNQLKAAVRMEDRVEGEGAGGVETLVKREEIWIVKRTPPLGNTWHAAHSDAWHVLSAGPSSSGFPKDMHGADILSGRASRKGKRRLIFSLPRKSKRRWQSVHIRIVSTTHPDSQHEPSGYKSSGWSIKVK</sequence>
<reference evidence="2 3" key="1">
    <citation type="journal article" date="2018" name="PLoS Genet.">
        <title>Population sequencing reveals clonal diversity and ancestral inbreeding in the grapevine cultivar Chardonnay.</title>
        <authorList>
            <person name="Roach M.J."/>
            <person name="Johnson D.L."/>
            <person name="Bohlmann J."/>
            <person name="van Vuuren H.J."/>
            <person name="Jones S.J."/>
            <person name="Pretorius I.S."/>
            <person name="Schmidt S.A."/>
            <person name="Borneman A.R."/>
        </authorList>
    </citation>
    <scope>NUCLEOTIDE SEQUENCE [LARGE SCALE GENOMIC DNA]</scope>
    <source>
        <strain evidence="3">cv. Chardonnay</strain>
        <tissue evidence="2">Leaf</tissue>
    </source>
</reference>
<dbReference type="AlphaFoldDB" id="A0A438FAD1"/>
<proteinExistence type="predicted"/>
<protein>
    <submittedName>
        <fullName evidence="2">UDP-glycosyltransferase 87A2</fullName>
    </submittedName>
</protein>
<dbReference type="Proteomes" id="UP000288805">
    <property type="component" value="Unassembled WGS sequence"/>
</dbReference>
<dbReference type="PANTHER" id="PTHR48045">
    <property type="entry name" value="UDP-GLYCOSYLTRANSFERASE 72B1"/>
    <property type="match status" value="1"/>
</dbReference>
<evidence type="ECO:0000256" key="1">
    <source>
        <dbReference type="SAM" id="MobiDB-lite"/>
    </source>
</evidence>